<gene>
    <name evidence="1" type="ORF">H6A34_01785</name>
</gene>
<keyword evidence="2" id="KW-1185">Reference proteome</keyword>
<reference evidence="1" key="1">
    <citation type="submission" date="2020-08" db="EMBL/GenBank/DDBJ databases">
        <authorList>
            <person name="Cejkova D."/>
            <person name="Kubasova T."/>
            <person name="Jahodarova E."/>
            <person name="Rychlik I."/>
        </authorList>
    </citation>
    <scope>NUCLEOTIDE SEQUENCE</scope>
    <source>
        <strain evidence="1">An824</strain>
    </source>
</reference>
<proteinExistence type="predicted"/>
<dbReference type="RefSeq" id="WP_205103170.1">
    <property type="nucleotide sequence ID" value="NZ_JACJJG010000004.1"/>
</dbReference>
<dbReference type="InterPro" id="IPR005901">
    <property type="entry name" value="GLPGLI"/>
</dbReference>
<evidence type="ECO:0000313" key="1">
    <source>
        <dbReference type="EMBL" id="MBM6672618.1"/>
    </source>
</evidence>
<dbReference type="Proteomes" id="UP000706891">
    <property type="component" value="Unassembled WGS sequence"/>
</dbReference>
<dbReference type="Pfam" id="PF09697">
    <property type="entry name" value="Porph_ging"/>
    <property type="match status" value="1"/>
</dbReference>
<dbReference type="AlphaFoldDB" id="A0A938WR64"/>
<dbReference type="EMBL" id="JACJJG010000004">
    <property type="protein sequence ID" value="MBM6672618.1"/>
    <property type="molecule type" value="Genomic_DNA"/>
</dbReference>
<sequence length="131" mass="14904">MQNSGEYGERKWIVWYAHEIPTTFGPWKFCGLPGLVMLAYDTENIHRFEAITFRKGTLPIALPDIPNIVTVERGKFIKSKNKFEENPMGNIPPESISEMVVQKDENGKGSILINGVQLRLRPNGYTPLELE</sequence>
<name>A0A938WR64_9BACT</name>
<evidence type="ECO:0000313" key="2">
    <source>
        <dbReference type="Proteomes" id="UP000706891"/>
    </source>
</evidence>
<dbReference type="NCBIfam" id="TIGR01200">
    <property type="entry name" value="GLPGLI"/>
    <property type="match status" value="1"/>
</dbReference>
<comment type="caution">
    <text evidence="1">The sequence shown here is derived from an EMBL/GenBank/DDBJ whole genome shotgun (WGS) entry which is preliminary data.</text>
</comment>
<organism evidence="1 2">
    <name type="scientific">Marseilla massiliensis</name>
    <dbReference type="NCBI Taxonomy" id="1841864"/>
    <lineage>
        <taxon>Bacteria</taxon>
        <taxon>Pseudomonadati</taxon>
        <taxon>Bacteroidota</taxon>
        <taxon>Bacteroidia</taxon>
        <taxon>Bacteroidales</taxon>
        <taxon>Prevotellaceae</taxon>
        <taxon>Marseilla</taxon>
    </lineage>
</organism>
<reference evidence="1" key="2">
    <citation type="journal article" date="2021" name="Sci. Rep.">
        <title>The distribution of antibiotic resistance genes in chicken gut microbiota commensals.</title>
        <authorList>
            <person name="Juricova H."/>
            <person name="Matiasovicova J."/>
            <person name="Kubasova T."/>
            <person name="Cejkova D."/>
            <person name="Rychlik I."/>
        </authorList>
    </citation>
    <scope>NUCLEOTIDE SEQUENCE</scope>
    <source>
        <strain evidence="1">An824</strain>
    </source>
</reference>
<accession>A0A938WR64</accession>
<protein>
    <submittedName>
        <fullName evidence="1">GLPGLI family protein</fullName>
    </submittedName>
</protein>